<dbReference type="Gene3D" id="3.40.50.980">
    <property type="match status" value="2"/>
</dbReference>
<dbReference type="Pfam" id="PF00550">
    <property type="entry name" value="PP-binding"/>
    <property type="match status" value="2"/>
</dbReference>
<dbReference type="InterPro" id="IPR042099">
    <property type="entry name" value="ANL_N_sf"/>
</dbReference>
<evidence type="ECO:0000313" key="6">
    <source>
        <dbReference type="EMBL" id="QTL41170.1"/>
    </source>
</evidence>
<dbReference type="Gene3D" id="2.30.38.10">
    <property type="entry name" value="Luciferase, Domain 3"/>
    <property type="match status" value="1"/>
</dbReference>
<name>A0ABX7VL44_XENBU</name>
<evidence type="ECO:0000313" key="7">
    <source>
        <dbReference type="Proteomes" id="UP000665047"/>
    </source>
</evidence>
<dbReference type="Pfam" id="PF13193">
    <property type="entry name" value="AMP-binding_C"/>
    <property type="match status" value="2"/>
</dbReference>
<sequence length="2289" mass="258716">MKYARHLQSEGYFAGGFMQENTFQFKASLAQKRLWLHEQLEQQSAIYHITTALVLEGKLDIPALQQAISDMVDRHESFRTDFVYQDGTLYQRCHESISLPLVTVDLSMLSEEQQKQRLQRDNQQPFNLQQAPLLRFTLYRCGDKHGEDCHYLVMVLHHIISDGWSAGIISRELTACYNARRQGNVPELPPLPIQYIDYSEWQHQQYENTEFDTSLAWWKEKLSGVEPIALPFDYPRPNRLSLQGKTHCFTLSAELTKALAQQAQQQNKTLFSTLLSAFYLLLYRYSGQTDLVVGSPVSGRGQLELEGVVGFFVNTLAYRIELEPRATFAELQQQVFDTVLDSLSHQQVSFEQLVEAINPKRDLSYSPLFQVMFAFDGSDSAGWQFDGMKATPFTLLGDYAKFDLTLSMEKVSTADGAEQLQGAFEYSSDLFDEATIRQFETNFHFLLQEIARNAQTALTDYQCINEAEKHWLLHEWPRQLSHHPVTQTLHQAFEQQVLRRPQAIALSADHGRMLTYEQLNQRANQLAHYILQIRRQIEVTTELTPRVGLCLERDEEMLVAILAVLKAGLAYLPIDGSHAPERVRFYVEDANVQLVIGIPQYRTLFDHEKVDYLCIDTEKTFIQTMSLANPDMPYQPDALAYVIYTSGSTGVPKGVEISHANVMRLFSASERHFTFTENDVWTLFHSCAFDFSVWEIWGALLYGGRLSIVPYWVSRTPGHFYQWVQQEKVTVLNQTPSAFLLFITADDQLSEAKKNEMEPSLSLRYVILGGEALEPANLLGWFKKHGDEKPEIINMYGITETTVHVTYRRIRQADALQGGKSPIGEALDDLEIFLLDKQGKLSLLGAVGEMYVGGSGVARGYLNRPELTAQRFIDKRQIFPQAEAGQRLYRSGDLARLRRDGSLEYLGRADHQVKIRGFRIELGEIETALKRIDVIEQAVVMAHQYEGNQASHLVAYIVPASHSSPISSAETLSVETIRAELKRTLPDYMLPSAFIFLDALPLTSNGKIDRKALPAPQQVRPQLASEYQEARNETETELLMLWQETLPVSQIGIHDNFFALGGDSLRGVQLTGKAQNRGWPLTLVDLFQHQTIAELAALIDERGANEPNKEHQQPVQRIAPFSQISEKDRQRLGENREKIIDAYPLSRMQAGMFYHMNMSPDANVYHCTGTSHLRVNGRFDEKAFIEATAQTVAAHDVLRTAFDMENYSEPLQLVYQFAELPIVVEDLRHLSEEEQDERAKALLEAERVNPFDLLNPTLLRFFIQLRTDNSFQFTMTECHPVFDGWSYNTMIVEVFNRYATLTGQASWQAPDKKSLEYRDFIALEQAAIADEKQKDYWAQKLDDCTILELPRKQHTDGINDVVASATSPKLKSFSLILDSTVYQGLRHLMQQLGVPLKSILLTGHIKVMSIFSGEHDILTGITANGRPEAQGGDHLYGLFLNILPFRQILTPVSWHELIRQVFANEIEAIPYRRYPLAEIQRQFGQQPLLDEVLFNYIDFHIYDQMVPEVGLEVVDRLHTQDVYEGTHFTLDVHFQHLTLSSALASEQISVQLDYDENKISRGLAANMAECYAAVFAAMVADPQALHCASHFLPIIQQRKIESFNQGAPGYQGQETLAALFAEQAARTPSACAVEYGDRQLSYLELHQQSNQLAHLLAQKGVKQGQYVALLLGRSIELVISMLALVKLGAVYLPLNTEDPDIRLIEQIEDTQCDLLIIDRRITDRLLPSISPHLPPILWLDEEQSALAQMPVTDLPDNLSHHAENQANLPAYVMYTSGSTGKPKGALIGQKGIIRLVKDVSYIDFQTFGRCLQLASVSFDASTWEIWGPLLNGGSIVIYPQGAISVLLLEKIIKESGVESLFLTSSLFNLIVDERPQTLQTVKQLISGGEAMSSWHAARIKERYPELLLINGYGPTENTTFTTSHCYRATEGNSVPIGKPNEGNLVYILDTFHQPVPIGTAGELYIGGDGLAMTYLNQESLYQDLFIENPFDKSLSARLYKTGDRGRYLPNGDIEYLGRIDNQNKIRGYRVETGEIEAVLCKHPDVERAVVRVIEENRGKRIAAYVVLRAGQTLNTMELRSYLAERLPRYMIPAYFRALSSLPLNDNGKIDIARLPHHDVSNNGETPLTATTIATIDFATTDIATTNATTTAAVTTEATEEENTQWELSSDPTVQAIQQVWAEVLDMEFPDCDENFFDLGGDSLLLARVHLKLHALGYNRLSIIDLLNYSTIHQLAQFINGGREQDEHSVSSSAMNTGQKNNEVSQSNIADGRQRLAEMQKKMQQKQAKE</sequence>
<dbReference type="Gene3D" id="3.40.50.12780">
    <property type="entry name" value="N-terminal domain of ligase-like"/>
    <property type="match status" value="1"/>
</dbReference>
<organism evidence="6 7">
    <name type="scientific">Xenorhabdus budapestensis</name>
    <dbReference type="NCBI Taxonomy" id="290110"/>
    <lineage>
        <taxon>Bacteria</taxon>
        <taxon>Pseudomonadati</taxon>
        <taxon>Pseudomonadota</taxon>
        <taxon>Gammaproteobacteria</taxon>
        <taxon>Enterobacterales</taxon>
        <taxon>Morganellaceae</taxon>
        <taxon>Xenorhabdus</taxon>
    </lineage>
</organism>
<reference evidence="6 7" key="1">
    <citation type="submission" date="2021-03" db="EMBL/GenBank/DDBJ databases">
        <title>Complete Genome Sequence Data of Xenorhabdus budapestensis strain C72, a Candidate Biological Control Agent, from China.</title>
        <authorList>
            <person name="LI B."/>
            <person name="WANG S."/>
            <person name="QIU D."/>
        </authorList>
    </citation>
    <scope>NUCLEOTIDE SEQUENCE [LARGE SCALE GENOMIC DNA]</scope>
    <source>
        <strain evidence="6 7">C-7-2</strain>
    </source>
</reference>
<feature type="compositionally biased region" description="Basic and acidic residues" evidence="4">
    <location>
        <begin position="2271"/>
        <end position="2289"/>
    </location>
</feature>
<dbReference type="InterPro" id="IPR025110">
    <property type="entry name" value="AMP-bd_C"/>
</dbReference>
<dbReference type="SUPFAM" id="SSF52777">
    <property type="entry name" value="CoA-dependent acyltransferases"/>
    <property type="match status" value="4"/>
</dbReference>
<dbReference type="InterPro" id="IPR009081">
    <property type="entry name" value="PP-bd_ACP"/>
</dbReference>
<dbReference type="InterPro" id="IPR001242">
    <property type="entry name" value="Condensation_dom"/>
</dbReference>
<dbReference type="Gene3D" id="1.10.1200.10">
    <property type="entry name" value="ACP-like"/>
    <property type="match status" value="2"/>
</dbReference>
<dbReference type="Gene3D" id="3.30.559.30">
    <property type="entry name" value="Nonribosomal peptide synthetase, condensation domain"/>
    <property type="match status" value="2"/>
</dbReference>
<comment type="cofactor">
    <cofactor evidence="1">
        <name>pantetheine 4'-phosphate</name>
        <dbReference type="ChEBI" id="CHEBI:47942"/>
    </cofactor>
</comment>
<dbReference type="InterPro" id="IPR010071">
    <property type="entry name" value="AA_adenyl_dom"/>
</dbReference>
<dbReference type="PANTHER" id="PTHR45527">
    <property type="entry name" value="NONRIBOSOMAL PEPTIDE SYNTHETASE"/>
    <property type="match status" value="1"/>
</dbReference>
<gene>
    <name evidence="6" type="ORF">HGO23_07610</name>
</gene>
<dbReference type="InterPro" id="IPR023213">
    <property type="entry name" value="CAT-like_dom_sf"/>
</dbReference>
<dbReference type="Gene3D" id="3.30.300.30">
    <property type="match status" value="2"/>
</dbReference>
<dbReference type="InterPro" id="IPR045851">
    <property type="entry name" value="AMP-bd_C_sf"/>
</dbReference>
<dbReference type="PROSITE" id="PS00455">
    <property type="entry name" value="AMP_BINDING"/>
    <property type="match status" value="2"/>
</dbReference>
<dbReference type="PANTHER" id="PTHR45527:SF14">
    <property type="entry name" value="PLIPASTATIN SYNTHASE SUBUNIT B"/>
    <property type="match status" value="1"/>
</dbReference>
<dbReference type="InterPro" id="IPR020845">
    <property type="entry name" value="AMP-binding_CS"/>
</dbReference>
<dbReference type="PROSITE" id="PS00012">
    <property type="entry name" value="PHOSPHOPANTETHEINE"/>
    <property type="match status" value="1"/>
</dbReference>
<keyword evidence="2" id="KW-0596">Phosphopantetheine</keyword>
<dbReference type="SUPFAM" id="SSF56801">
    <property type="entry name" value="Acetyl-CoA synthetase-like"/>
    <property type="match status" value="2"/>
</dbReference>
<dbReference type="Pfam" id="PF00501">
    <property type="entry name" value="AMP-binding"/>
    <property type="match status" value="2"/>
</dbReference>
<dbReference type="CDD" id="cd17643">
    <property type="entry name" value="A_NRPS_Cytc1-like"/>
    <property type="match status" value="1"/>
</dbReference>
<dbReference type="InterPro" id="IPR020806">
    <property type="entry name" value="PKS_PP-bd"/>
</dbReference>
<dbReference type="NCBIfam" id="TIGR01733">
    <property type="entry name" value="AA-adenyl-dom"/>
    <property type="match status" value="2"/>
</dbReference>
<dbReference type="PROSITE" id="PS50075">
    <property type="entry name" value="CARRIER"/>
    <property type="match status" value="2"/>
</dbReference>
<dbReference type="RefSeq" id="WP_209028463.1">
    <property type="nucleotide sequence ID" value="NZ_CP072455.1"/>
</dbReference>
<proteinExistence type="predicted"/>
<dbReference type="CDD" id="cd19531">
    <property type="entry name" value="LCL_NRPS-like"/>
    <property type="match status" value="1"/>
</dbReference>
<evidence type="ECO:0000256" key="4">
    <source>
        <dbReference type="SAM" id="MobiDB-lite"/>
    </source>
</evidence>
<dbReference type="Gene3D" id="3.30.559.10">
    <property type="entry name" value="Chloramphenicol acetyltransferase-like domain"/>
    <property type="match status" value="2"/>
</dbReference>
<dbReference type="InterPro" id="IPR006162">
    <property type="entry name" value="Ppantetheine_attach_site"/>
</dbReference>
<dbReference type="SMART" id="SM00823">
    <property type="entry name" value="PKS_PP"/>
    <property type="match status" value="2"/>
</dbReference>
<dbReference type="CDD" id="cd12117">
    <property type="entry name" value="A_NRPS_Srf_like"/>
    <property type="match status" value="1"/>
</dbReference>
<protein>
    <submittedName>
        <fullName evidence="6">Amino acid adenylation domain-containing protein</fullName>
    </submittedName>
</protein>
<evidence type="ECO:0000256" key="1">
    <source>
        <dbReference type="ARBA" id="ARBA00001957"/>
    </source>
</evidence>
<feature type="region of interest" description="Disordered" evidence="4">
    <location>
        <begin position="1104"/>
        <end position="1123"/>
    </location>
</feature>
<feature type="region of interest" description="Disordered" evidence="4">
    <location>
        <begin position="2245"/>
        <end position="2289"/>
    </location>
</feature>
<feature type="domain" description="Carrier" evidence="5">
    <location>
        <begin position="2167"/>
        <end position="2242"/>
    </location>
</feature>
<dbReference type="EMBL" id="CP072455">
    <property type="protein sequence ID" value="QTL41170.1"/>
    <property type="molecule type" value="Genomic_DNA"/>
</dbReference>
<keyword evidence="3" id="KW-0597">Phosphoprotein</keyword>
<dbReference type="Pfam" id="PF00668">
    <property type="entry name" value="Condensation"/>
    <property type="match status" value="2"/>
</dbReference>
<evidence type="ECO:0000256" key="3">
    <source>
        <dbReference type="ARBA" id="ARBA00022553"/>
    </source>
</evidence>
<evidence type="ECO:0000259" key="5">
    <source>
        <dbReference type="PROSITE" id="PS50075"/>
    </source>
</evidence>
<dbReference type="Proteomes" id="UP000665047">
    <property type="component" value="Chromosome"/>
</dbReference>
<feature type="compositionally biased region" description="Polar residues" evidence="4">
    <location>
        <begin position="2249"/>
        <end position="2268"/>
    </location>
</feature>
<dbReference type="SUPFAM" id="SSF47336">
    <property type="entry name" value="ACP-like"/>
    <property type="match status" value="2"/>
</dbReference>
<dbReference type="NCBIfam" id="NF003417">
    <property type="entry name" value="PRK04813.1"/>
    <property type="match status" value="3"/>
</dbReference>
<dbReference type="InterPro" id="IPR036736">
    <property type="entry name" value="ACP-like_sf"/>
</dbReference>
<dbReference type="InterPro" id="IPR000873">
    <property type="entry name" value="AMP-dep_synth/lig_dom"/>
</dbReference>
<keyword evidence="7" id="KW-1185">Reference proteome</keyword>
<evidence type="ECO:0000256" key="2">
    <source>
        <dbReference type="ARBA" id="ARBA00022450"/>
    </source>
</evidence>
<feature type="domain" description="Carrier" evidence="5">
    <location>
        <begin position="1029"/>
        <end position="1103"/>
    </location>
</feature>
<accession>A0ABX7VL44</accession>